<evidence type="ECO:0000256" key="1">
    <source>
        <dbReference type="ARBA" id="ARBA00008522"/>
    </source>
</evidence>
<evidence type="ECO:0000313" key="3">
    <source>
        <dbReference type="EMBL" id="ALC81657.1"/>
    </source>
</evidence>
<name>A0A0M5JBK1_9BACI</name>
<dbReference type="EMBL" id="CP012600">
    <property type="protein sequence ID" value="ALC81657.1"/>
    <property type="molecule type" value="Genomic_DNA"/>
</dbReference>
<dbReference type="PATRIC" id="fig|1441095.3.peg.1887"/>
<dbReference type="AlphaFoldDB" id="A0A0M5JBK1"/>
<dbReference type="InterPro" id="IPR003791">
    <property type="entry name" value="UPF0178"/>
</dbReference>
<evidence type="ECO:0000256" key="2">
    <source>
        <dbReference type="HAMAP-Rule" id="MF_00489"/>
    </source>
</evidence>
<dbReference type="PANTHER" id="PTHR35146:SF1">
    <property type="entry name" value="UPF0178 PROTEIN YAII"/>
    <property type="match status" value="1"/>
</dbReference>
<organism evidence="3 4">
    <name type="scientific">Bacillus gobiensis</name>
    <dbReference type="NCBI Taxonomy" id="1441095"/>
    <lineage>
        <taxon>Bacteria</taxon>
        <taxon>Bacillati</taxon>
        <taxon>Bacillota</taxon>
        <taxon>Bacilli</taxon>
        <taxon>Bacillales</taxon>
        <taxon>Bacillaceae</taxon>
        <taxon>Bacillus</taxon>
    </lineage>
</organism>
<dbReference type="Pfam" id="PF02639">
    <property type="entry name" value="DUF188"/>
    <property type="match status" value="1"/>
</dbReference>
<dbReference type="RefSeq" id="WP_053603418.1">
    <property type="nucleotide sequence ID" value="NZ_CP012600.1"/>
</dbReference>
<sequence length="162" mass="18762">MEGWRIKFLDEAKRTIFVDADACPVKDEIRLVASNFHTNILFVASYVHYQQTSENENWKYVDPQKEAVDLFILNHIRAGDIAVTQDIGLASLLLGKHATVISERGRLYHESTIDLALERRYLSQKERRRGVHMKGPKKLVKEDRERFSARLQKILSNNEGII</sequence>
<protein>
    <recommendedName>
        <fullName evidence="2">UPF0178 protein AM592_08595</fullName>
    </recommendedName>
</protein>
<dbReference type="STRING" id="1441095.AM592_08595"/>
<dbReference type="HAMAP" id="MF_00489">
    <property type="entry name" value="UPF0178"/>
    <property type="match status" value="1"/>
</dbReference>
<reference evidence="4" key="1">
    <citation type="submission" date="2015-08" db="EMBL/GenBank/DDBJ databases">
        <title>Genome sequencing project for genomic taxonomy and phylogenomics of Bacillus-like bacteria.</title>
        <authorList>
            <person name="Liu B."/>
            <person name="Wang J."/>
            <person name="Zhu Y."/>
            <person name="Liu G."/>
            <person name="Chen Q."/>
            <person name="Chen Z."/>
            <person name="Lan J."/>
            <person name="Che J."/>
            <person name="Ge C."/>
            <person name="Shi H."/>
            <person name="Pan Z."/>
            <person name="Liu X."/>
        </authorList>
    </citation>
    <scope>NUCLEOTIDE SEQUENCE [LARGE SCALE GENOMIC DNA]</scope>
    <source>
        <strain evidence="4">FJAT-4402</strain>
    </source>
</reference>
<comment type="similarity">
    <text evidence="1 2">Belongs to the UPF0178 family.</text>
</comment>
<dbReference type="CDD" id="cd18720">
    <property type="entry name" value="PIN_YqxD-like"/>
    <property type="match status" value="1"/>
</dbReference>
<proteinExistence type="inferred from homology"/>
<evidence type="ECO:0000313" key="4">
    <source>
        <dbReference type="Proteomes" id="UP000067625"/>
    </source>
</evidence>
<dbReference type="NCBIfam" id="NF001095">
    <property type="entry name" value="PRK00124.1"/>
    <property type="match status" value="1"/>
</dbReference>
<keyword evidence="4" id="KW-1185">Reference proteome</keyword>
<reference evidence="3 4" key="2">
    <citation type="journal article" date="2016" name="Int. J. Syst. Evol. Microbiol.">
        <title>Bacillus gobiensis sp. nov., isolated from a soil sample.</title>
        <authorList>
            <person name="Liu B."/>
            <person name="Liu G.H."/>
            <person name="Cetin S."/>
            <person name="Schumann P."/>
            <person name="Pan Z.Z."/>
            <person name="Chen Q.Q."/>
        </authorList>
    </citation>
    <scope>NUCLEOTIDE SEQUENCE [LARGE SCALE GENOMIC DNA]</scope>
    <source>
        <strain evidence="3 4">FJAT-4402</strain>
    </source>
</reference>
<gene>
    <name evidence="3" type="ORF">AM592_08595</name>
</gene>
<dbReference type="PANTHER" id="PTHR35146">
    <property type="entry name" value="UPF0178 PROTEIN YAII"/>
    <property type="match status" value="1"/>
</dbReference>
<dbReference type="Proteomes" id="UP000067625">
    <property type="component" value="Chromosome"/>
</dbReference>
<dbReference type="OrthoDB" id="9798918at2"/>
<accession>A0A0M5JBK1</accession>